<feature type="domain" description="Polymerase nucleotidyl transferase" evidence="1">
    <location>
        <begin position="24"/>
        <end position="80"/>
    </location>
</feature>
<dbReference type="OrthoDB" id="825997at2"/>
<dbReference type="PANTHER" id="PTHR43449:SF3">
    <property type="entry name" value="POLYMERASE NUCLEOTIDYL TRANSFERASE DOMAIN-CONTAINING PROTEIN"/>
    <property type="match status" value="1"/>
</dbReference>
<dbReference type="AlphaFoldDB" id="A0A2U2B3W5"/>
<accession>A0A2U2B3W5</accession>
<keyword evidence="3" id="KW-1185">Reference proteome</keyword>
<proteinExistence type="predicted"/>
<dbReference type="PANTHER" id="PTHR43449">
    <property type="entry name" value="NUCLEOTIDYLTRANSFERASE"/>
    <property type="match status" value="1"/>
</dbReference>
<sequence>MSKSETIDILKKYIALLNTEGFDVSQAFLFGSYSTGEAKEDSDIDVLIVSDKMSKPDEQTIGKAWMLTRKINSRIEPLFINSDRFYSNENSPLIENIKEKGIEIV</sequence>
<organism evidence="2 3">
    <name type="scientific">Marinilabilia rubra</name>
    <dbReference type="NCBI Taxonomy" id="2162893"/>
    <lineage>
        <taxon>Bacteria</taxon>
        <taxon>Pseudomonadati</taxon>
        <taxon>Bacteroidota</taxon>
        <taxon>Bacteroidia</taxon>
        <taxon>Marinilabiliales</taxon>
        <taxon>Marinilabiliaceae</taxon>
        <taxon>Marinilabilia</taxon>
    </lineage>
</organism>
<dbReference type="GO" id="GO:0016779">
    <property type="term" value="F:nucleotidyltransferase activity"/>
    <property type="evidence" value="ECO:0007669"/>
    <property type="project" value="InterPro"/>
</dbReference>
<evidence type="ECO:0000313" key="3">
    <source>
        <dbReference type="Proteomes" id="UP000244956"/>
    </source>
</evidence>
<dbReference type="CDD" id="cd05403">
    <property type="entry name" value="NT_KNTase_like"/>
    <property type="match status" value="1"/>
</dbReference>
<dbReference type="EMBL" id="QEWP01000026">
    <property type="protein sequence ID" value="PWD97734.1"/>
    <property type="molecule type" value="Genomic_DNA"/>
</dbReference>
<dbReference type="InterPro" id="IPR043519">
    <property type="entry name" value="NT_sf"/>
</dbReference>
<dbReference type="InterPro" id="IPR002934">
    <property type="entry name" value="Polymerase_NTP_transf_dom"/>
</dbReference>
<reference evidence="2 3" key="1">
    <citation type="submission" date="2018-05" db="EMBL/GenBank/DDBJ databases">
        <title>Marinilabilia rubrum sp. nov., isolated from saltern sediment.</title>
        <authorList>
            <person name="Zhang R."/>
        </authorList>
    </citation>
    <scope>NUCLEOTIDE SEQUENCE [LARGE SCALE GENOMIC DNA]</scope>
    <source>
        <strain evidence="2 3">WTE16</strain>
    </source>
</reference>
<dbReference type="RefSeq" id="WP_109266072.1">
    <property type="nucleotide sequence ID" value="NZ_QEWP01000026.1"/>
</dbReference>
<dbReference type="Pfam" id="PF01909">
    <property type="entry name" value="NTP_transf_2"/>
    <property type="match status" value="1"/>
</dbReference>
<dbReference type="Gene3D" id="3.30.460.10">
    <property type="entry name" value="Beta Polymerase, domain 2"/>
    <property type="match status" value="1"/>
</dbReference>
<evidence type="ECO:0000259" key="1">
    <source>
        <dbReference type="Pfam" id="PF01909"/>
    </source>
</evidence>
<dbReference type="Proteomes" id="UP000244956">
    <property type="component" value="Unassembled WGS sequence"/>
</dbReference>
<comment type="caution">
    <text evidence="2">The sequence shown here is derived from an EMBL/GenBank/DDBJ whole genome shotgun (WGS) entry which is preliminary data.</text>
</comment>
<dbReference type="SUPFAM" id="SSF81301">
    <property type="entry name" value="Nucleotidyltransferase"/>
    <property type="match status" value="1"/>
</dbReference>
<protein>
    <recommendedName>
        <fullName evidence="1">Polymerase nucleotidyl transferase domain-containing protein</fullName>
    </recommendedName>
</protein>
<gene>
    <name evidence="2" type="ORF">DDZ16_19045</name>
</gene>
<name>A0A2U2B3W5_9BACT</name>
<evidence type="ECO:0000313" key="2">
    <source>
        <dbReference type="EMBL" id="PWD97734.1"/>
    </source>
</evidence>